<gene>
    <name evidence="2" type="ORF">DKM44_10320</name>
</gene>
<dbReference type="RefSeq" id="WP_109827301.1">
    <property type="nucleotide sequence ID" value="NZ_CP029494.1"/>
</dbReference>
<dbReference type="KEGG" id="dez:DKM44_10320"/>
<evidence type="ECO:0000256" key="1">
    <source>
        <dbReference type="SAM" id="MobiDB-lite"/>
    </source>
</evidence>
<dbReference type="EMBL" id="CP029494">
    <property type="protein sequence ID" value="AWN23573.1"/>
    <property type="molecule type" value="Genomic_DNA"/>
</dbReference>
<sequence>MSEDKSAAENFVDSAKAKINEGVDRAKAAGHEVASHMGDNPVDNAADKAKAVGDRAKAEVHNAQAHAEFNEGKRESTDGDGH</sequence>
<proteinExistence type="predicted"/>
<accession>A0A2Z3JEI2</accession>
<dbReference type="OrthoDB" id="71421at2"/>
<feature type="compositionally biased region" description="Basic and acidic residues" evidence="1">
    <location>
        <begin position="45"/>
        <end position="60"/>
    </location>
</feature>
<evidence type="ECO:0000313" key="3">
    <source>
        <dbReference type="Proteomes" id="UP000245368"/>
    </source>
</evidence>
<feature type="compositionally biased region" description="Basic and acidic residues" evidence="1">
    <location>
        <begin position="68"/>
        <end position="82"/>
    </location>
</feature>
<feature type="region of interest" description="Disordered" evidence="1">
    <location>
        <begin position="33"/>
        <end position="82"/>
    </location>
</feature>
<dbReference type="AlphaFoldDB" id="A0A2Z3JEI2"/>
<protein>
    <submittedName>
        <fullName evidence="2">Uncharacterized protein</fullName>
    </submittedName>
</protein>
<keyword evidence="3" id="KW-1185">Reference proteome</keyword>
<name>A0A2Z3JEI2_9DEIO</name>
<dbReference type="Proteomes" id="UP000245368">
    <property type="component" value="Chromosome"/>
</dbReference>
<reference evidence="2 3" key="1">
    <citation type="submission" date="2018-05" db="EMBL/GenBank/DDBJ databases">
        <title>Complete Genome Sequence of Deinococcus sp. strain 17bor-2.</title>
        <authorList>
            <person name="Srinivasan S."/>
        </authorList>
    </citation>
    <scope>NUCLEOTIDE SEQUENCE [LARGE SCALE GENOMIC DNA]</scope>
    <source>
        <strain evidence="2 3">17bor-2</strain>
    </source>
</reference>
<organism evidence="2 3">
    <name type="scientific">Deinococcus irradiatisoli</name>
    <dbReference type="NCBI Taxonomy" id="2202254"/>
    <lineage>
        <taxon>Bacteria</taxon>
        <taxon>Thermotogati</taxon>
        <taxon>Deinococcota</taxon>
        <taxon>Deinococci</taxon>
        <taxon>Deinococcales</taxon>
        <taxon>Deinococcaceae</taxon>
        <taxon>Deinococcus</taxon>
    </lineage>
</organism>
<evidence type="ECO:0000313" key="2">
    <source>
        <dbReference type="EMBL" id="AWN23573.1"/>
    </source>
</evidence>